<sequence>MNEPTASEIVALLGIETSALPLVSGGNLDVASRGAGPRHCVACGGNADVVLIALSPLGNRWVDLCATCFAYGRSRGRK</sequence>
<name>A0A1H3US55_9ACTN</name>
<dbReference type="Proteomes" id="UP000199632">
    <property type="component" value="Unassembled WGS sequence"/>
</dbReference>
<proteinExistence type="predicted"/>
<protein>
    <submittedName>
        <fullName evidence="1">Uncharacterized protein</fullName>
    </submittedName>
</protein>
<keyword evidence="2" id="KW-1185">Reference proteome</keyword>
<dbReference type="AlphaFoldDB" id="A0A1H3US55"/>
<organism evidence="1 2">
    <name type="scientific">Asanoa ishikariensis</name>
    <dbReference type="NCBI Taxonomy" id="137265"/>
    <lineage>
        <taxon>Bacteria</taxon>
        <taxon>Bacillati</taxon>
        <taxon>Actinomycetota</taxon>
        <taxon>Actinomycetes</taxon>
        <taxon>Micromonosporales</taxon>
        <taxon>Micromonosporaceae</taxon>
        <taxon>Asanoa</taxon>
    </lineage>
</organism>
<dbReference type="EMBL" id="FNQB01000005">
    <property type="protein sequence ID" value="SDZ65300.1"/>
    <property type="molecule type" value="Genomic_DNA"/>
</dbReference>
<gene>
    <name evidence="1" type="ORF">SAMN05421684_7988</name>
</gene>
<evidence type="ECO:0000313" key="2">
    <source>
        <dbReference type="Proteomes" id="UP000199632"/>
    </source>
</evidence>
<evidence type="ECO:0000313" key="1">
    <source>
        <dbReference type="EMBL" id="SDZ65300.1"/>
    </source>
</evidence>
<accession>A0A1H3US55</accession>
<reference evidence="2" key="1">
    <citation type="submission" date="2016-10" db="EMBL/GenBank/DDBJ databases">
        <authorList>
            <person name="Varghese N."/>
            <person name="Submissions S."/>
        </authorList>
    </citation>
    <scope>NUCLEOTIDE SEQUENCE [LARGE SCALE GENOMIC DNA]</scope>
    <source>
        <strain evidence="2">DSM 44718</strain>
    </source>
</reference>